<feature type="domain" description="SH2" evidence="26">
    <location>
        <begin position="661"/>
        <end position="755"/>
    </location>
</feature>
<evidence type="ECO:0000256" key="17">
    <source>
        <dbReference type="ARBA" id="ARBA00023128"/>
    </source>
</evidence>
<dbReference type="PROSITE" id="PS00479">
    <property type="entry name" value="ZF_DAG_PE_1"/>
    <property type="match status" value="1"/>
</dbReference>
<keyword evidence="6" id="KW-0285">Flavoprotein</keyword>
<dbReference type="FunFam" id="2.30.29.30:FF:000050">
    <property type="entry name" value="Vav guanine nucleotide exchange factor 2"/>
    <property type="match status" value="1"/>
</dbReference>
<keyword evidence="5" id="KW-0597">Phosphoprotein</keyword>
<dbReference type="Gene3D" id="2.30.29.30">
    <property type="entry name" value="Pleckstrin-homology domain (PH domain)/Phosphotyrosine-binding domain (PTB)"/>
    <property type="match status" value="1"/>
</dbReference>
<dbReference type="InterPro" id="IPR035899">
    <property type="entry name" value="DBL_dom_sf"/>
</dbReference>
<dbReference type="InterPro" id="IPR000219">
    <property type="entry name" value="DH_dom"/>
</dbReference>
<evidence type="ECO:0000256" key="16">
    <source>
        <dbReference type="ARBA" id="ARBA00023002"/>
    </source>
</evidence>
<keyword evidence="7" id="KW-0344">Guanine-nucleotide releasing factor</keyword>
<dbReference type="InterPro" id="IPR022613">
    <property type="entry name" value="CH_CAMSAP_2"/>
</dbReference>
<dbReference type="Gene3D" id="3.30.505.10">
    <property type="entry name" value="SH2 domain"/>
    <property type="match status" value="1"/>
</dbReference>
<comment type="similarity">
    <text evidence="3">Belongs to the GcvT family.</text>
</comment>
<dbReference type="PROSITE" id="PS50010">
    <property type="entry name" value="DH_2"/>
    <property type="match status" value="1"/>
</dbReference>
<dbReference type="PROSITE" id="PS50002">
    <property type="entry name" value="SH3"/>
    <property type="match status" value="2"/>
</dbReference>
<dbReference type="GO" id="GO:0035556">
    <property type="term" value="P:intracellular signal transduction"/>
    <property type="evidence" value="ECO:0007669"/>
    <property type="project" value="InterPro"/>
</dbReference>
<evidence type="ECO:0000259" key="28">
    <source>
        <dbReference type="PROSITE" id="PS50003"/>
    </source>
</evidence>
<feature type="domain" description="SH3" evidence="27">
    <location>
        <begin position="574"/>
        <end position="640"/>
    </location>
</feature>
<dbReference type="FunFam" id="3.30.505.10:FF:000024">
    <property type="entry name" value="Vav guanine nucleotide exchange factor 2"/>
    <property type="match status" value="1"/>
</dbReference>
<dbReference type="Pfam" id="PF01266">
    <property type="entry name" value="DAO"/>
    <property type="match status" value="1"/>
</dbReference>
<evidence type="ECO:0000259" key="30">
    <source>
        <dbReference type="PROSITE" id="PS50021"/>
    </source>
</evidence>
<evidence type="ECO:0000256" key="12">
    <source>
        <dbReference type="ARBA" id="ARBA00022833"/>
    </source>
</evidence>
<keyword evidence="13" id="KW-0809">Transit peptide</keyword>
<feature type="domain" description="Calponin-homology (CH)" evidence="30">
    <location>
        <begin position="1"/>
        <end position="119"/>
    </location>
</feature>
<dbReference type="Pfam" id="PF08669">
    <property type="entry name" value="GCV_T_C"/>
    <property type="match status" value="1"/>
</dbReference>
<dbReference type="EMBL" id="SWJQ01000575">
    <property type="protein sequence ID" value="TRZ12621.1"/>
    <property type="molecule type" value="Genomic_DNA"/>
</dbReference>
<dbReference type="GO" id="GO:0008270">
    <property type="term" value="F:zinc ion binding"/>
    <property type="evidence" value="ECO:0007669"/>
    <property type="project" value="UniProtKB-KW"/>
</dbReference>
<dbReference type="Gene3D" id="2.40.30.110">
    <property type="entry name" value="Aminomethyltransferase beta-barrel domains"/>
    <property type="match status" value="1"/>
</dbReference>
<dbReference type="PRINTS" id="PR00401">
    <property type="entry name" value="SH2DOMAIN"/>
</dbReference>
<dbReference type="Proteomes" id="UP000796761">
    <property type="component" value="Unassembled WGS sequence"/>
</dbReference>
<dbReference type="InterPro" id="IPR001849">
    <property type="entry name" value="PH_domain"/>
</dbReference>
<dbReference type="Pfam" id="PF16350">
    <property type="entry name" value="FAO_M"/>
    <property type="match status" value="1"/>
</dbReference>
<dbReference type="Pfam" id="PF11971">
    <property type="entry name" value="CAMSAP_CH"/>
    <property type="match status" value="1"/>
</dbReference>
<evidence type="ECO:0000256" key="23">
    <source>
        <dbReference type="PROSITE-ProRule" id="PRU00191"/>
    </source>
</evidence>
<dbReference type="Gene3D" id="3.30.1360.120">
    <property type="entry name" value="Probable tRNA modification gtpase trme, domain 1"/>
    <property type="match status" value="1"/>
</dbReference>
<dbReference type="Pfam" id="PF00621">
    <property type="entry name" value="RhoGEF"/>
    <property type="match status" value="1"/>
</dbReference>
<evidence type="ECO:0000256" key="24">
    <source>
        <dbReference type="PROSITE-ProRule" id="PRU00192"/>
    </source>
</evidence>
<dbReference type="SMART" id="SM00033">
    <property type="entry name" value="CH"/>
    <property type="match status" value="1"/>
</dbReference>
<comment type="function">
    <text evidence="19">Catalyzes the last step of the oxidative degradation of choline to glycine. Converts sarcosine into glycine.</text>
</comment>
<evidence type="ECO:0000256" key="21">
    <source>
        <dbReference type="ARBA" id="ARBA00066703"/>
    </source>
</evidence>
<dbReference type="InterPro" id="IPR001715">
    <property type="entry name" value="CH_dom"/>
</dbReference>
<evidence type="ECO:0000256" key="6">
    <source>
        <dbReference type="ARBA" id="ARBA00022630"/>
    </source>
</evidence>
<feature type="domain" description="PH" evidence="28">
    <location>
        <begin position="395"/>
        <end position="497"/>
    </location>
</feature>
<keyword evidence="8" id="KW-0479">Metal-binding</keyword>
<dbReference type="InterPro" id="IPR011993">
    <property type="entry name" value="PH-like_dom_sf"/>
</dbReference>
<dbReference type="InterPro" id="IPR001331">
    <property type="entry name" value="GDS_CDC24_CS"/>
</dbReference>
<dbReference type="InterPro" id="IPR006076">
    <property type="entry name" value="FAD-dep_OxRdtase"/>
</dbReference>
<dbReference type="InterPro" id="IPR000980">
    <property type="entry name" value="SH2"/>
</dbReference>
<dbReference type="InterPro" id="IPR006222">
    <property type="entry name" value="GCVT_N"/>
</dbReference>
<dbReference type="Gene3D" id="1.20.900.10">
    <property type="entry name" value="Dbl homology (DH) domain"/>
    <property type="match status" value="1"/>
</dbReference>
<comment type="pathway">
    <text evidence="20">Amine and polyamine degradation; sarcosine degradation; formaldehyde and glycine from sarcosine: step 1/1.</text>
</comment>
<dbReference type="SMART" id="SM00326">
    <property type="entry name" value="SH3"/>
    <property type="match status" value="2"/>
</dbReference>
<dbReference type="Pfam" id="PF00169">
    <property type="entry name" value="PH"/>
    <property type="match status" value="1"/>
</dbReference>
<evidence type="ECO:0000256" key="14">
    <source>
        <dbReference type="ARBA" id="ARBA00022990"/>
    </source>
</evidence>
<dbReference type="GO" id="GO:0016477">
    <property type="term" value="P:cell migration"/>
    <property type="evidence" value="ECO:0007669"/>
    <property type="project" value="TreeGrafter"/>
</dbReference>
<keyword evidence="17" id="KW-0496">Mitochondrion</keyword>
<dbReference type="InterPro" id="IPR036188">
    <property type="entry name" value="FAD/NAD-bd_sf"/>
</dbReference>
<feature type="coiled-coil region" evidence="25">
    <location>
        <begin position="280"/>
        <end position="307"/>
    </location>
</feature>
<feature type="domain" description="Phorbol-ester/DAG-type" evidence="31">
    <location>
        <begin position="508"/>
        <end position="557"/>
    </location>
</feature>
<dbReference type="GO" id="GO:0008480">
    <property type="term" value="F:sarcosine dehydrogenase activity"/>
    <property type="evidence" value="ECO:0007669"/>
    <property type="project" value="UniProtKB-EC"/>
</dbReference>
<dbReference type="SUPFAM" id="SSF54373">
    <property type="entry name" value="FAD-linked reductases, C-terminal domain"/>
    <property type="match status" value="1"/>
</dbReference>
<evidence type="ECO:0000256" key="22">
    <source>
        <dbReference type="ARBA" id="ARBA00074437"/>
    </source>
</evidence>
<evidence type="ECO:0000256" key="8">
    <source>
        <dbReference type="ARBA" id="ARBA00022723"/>
    </source>
</evidence>
<evidence type="ECO:0000256" key="13">
    <source>
        <dbReference type="ARBA" id="ARBA00022946"/>
    </source>
</evidence>
<evidence type="ECO:0000256" key="11">
    <source>
        <dbReference type="ARBA" id="ARBA00022827"/>
    </source>
</evidence>
<dbReference type="Gene3D" id="3.30.70.1400">
    <property type="entry name" value="Aminomethyltransferase beta-barrel domains"/>
    <property type="match status" value="1"/>
</dbReference>
<dbReference type="FunFam" id="3.30.70.1400:FF:000004">
    <property type="entry name" value="Sarcosine dehydrogenase, mitochondrial"/>
    <property type="match status" value="1"/>
</dbReference>
<evidence type="ECO:0000256" key="15">
    <source>
        <dbReference type="ARBA" id="ARBA00022999"/>
    </source>
</evidence>
<dbReference type="InterPro" id="IPR036028">
    <property type="entry name" value="SH3-like_dom_sf"/>
</dbReference>
<keyword evidence="25" id="KW-0175">Coiled coil</keyword>
<evidence type="ECO:0000256" key="19">
    <source>
        <dbReference type="ARBA" id="ARBA00059128"/>
    </source>
</evidence>
<evidence type="ECO:0000256" key="5">
    <source>
        <dbReference type="ARBA" id="ARBA00022553"/>
    </source>
</evidence>
<keyword evidence="16" id="KW-0560">Oxidoreductase</keyword>
<evidence type="ECO:0000256" key="9">
    <source>
        <dbReference type="ARBA" id="ARBA00022737"/>
    </source>
</evidence>
<proteinExistence type="inferred from homology"/>
<feature type="domain" description="DH" evidence="29">
    <location>
        <begin position="188"/>
        <end position="366"/>
    </location>
</feature>
<dbReference type="InterPro" id="IPR032503">
    <property type="entry name" value="FAO_M"/>
</dbReference>
<comment type="subcellular location">
    <subcellularLocation>
        <location evidence="2">Mitochondrion matrix</location>
    </subcellularLocation>
</comment>
<keyword evidence="14" id="KW-0007">Acetylation</keyword>
<keyword evidence="4 24" id="KW-0728">SH3 domain</keyword>
<dbReference type="InterPro" id="IPR027266">
    <property type="entry name" value="TrmE/GcvT-like"/>
</dbReference>
<dbReference type="SUPFAM" id="SSF101790">
    <property type="entry name" value="Aminomethyltransferase beta-barrel domain"/>
    <property type="match status" value="1"/>
</dbReference>
<dbReference type="PROSITE" id="PS50001">
    <property type="entry name" value="SH2"/>
    <property type="match status" value="1"/>
</dbReference>
<dbReference type="SUPFAM" id="SSF48065">
    <property type="entry name" value="DBL homology domain (DH-domain)"/>
    <property type="match status" value="1"/>
</dbReference>
<organism evidence="32 33">
    <name type="scientific">Zosterops borbonicus</name>
    <dbReference type="NCBI Taxonomy" id="364589"/>
    <lineage>
        <taxon>Eukaryota</taxon>
        <taxon>Metazoa</taxon>
        <taxon>Chordata</taxon>
        <taxon>Craniata</taxon>
        <taxon>Vertebrata</taxon>
        <taxon>Euteleostomi</taxon>
        <taxon>Archelosauria</taxon>
        <taxon>Archosauria</taxon>
        <taxon>Dinosauria</taxon>
        <taxon>Saurischia</taxon>
        <taxon>Theropoda</taxon>
        <taxon>Coelurosauria</taxon>
        <taxon>Aves</taxon>
        <taxon>Neognathae</taxon>
        <taxon>Neoaves</taxon>
        <taxon>Telluraves</taxon>
        <taxon>Australaves</taxon>
        <taxon>Passeriformes</taxon>
        <taxon>Sylvioidea</taxon>
        <taxon>Zosteropidae</taxon>
        <taxon>Zosterops</taxon>
    </lineage>
</organism>
<dbReference type="Pfam" id="PF00018">
    <property type="entry name" value="SH3_1"/>
    <property type="match status" value="1"/>
</dbReference>
<evidence type="ECO:0000259" key="31">
    <source>
        <dbReference type="PROSITE" id="PS50081"/>
    </source>
</evidence>
<comment type="caution">
    <text evidence="32">The sequence shown here is derived from an EMBL/GenBank/DDBJ whole genome shotgun (WGS) entry which is preliminary data.</text>
</comment>
<evidence type="ECO:0000256" key="10">
    <source>
        <dbReference type="ARBA" id="ARBA00022771"/>
    </source>
</evidence>
<reference evidence="32" key="1">
    <citation type="submission" date="2019-04" db="EMBL/GenBank/DDBJ databases">
        <title>Genome assembly of Zosterops borbonicus 15179.</title>
        <authorList>
            <person name="Leroy T."/>
            <person name="Anselmetti Y."/>
            <person name="Tilak M.-K."/>
            <person name="Nabholz B."/>
        </authorList>
    </citation>
    <scope>NUCLEOTIDE SEQUENCE</scope>
    <source>
        <strain evidence="32">HGM_15179</strain>
        <tissue evidence="32">Muscle</tissue>
    </source>
</reference>
<comment type="catalytic activity">
    <reaction evidence="18">
        <text>(6S)-5,6,7,8-tetrahydrofolyl-(gamma-L-Glu)(n) + sarcosine + oxidized [electron-transfer flavoprotein] + H(+) = (6R)-5,10-methylenetetrahydrofolyl-(gamma-L-Glu)(n) + reduced [electron-transfer flavoprotein] + glycine</text>
        <dbReference type="Rhea" id="RHEA:19793"/>
        <dbReference type="Rhea" id="RHEA-COMP:10685"/>
        <dbReference type="Rhea" id="RHEA-COMP:10686"/>
        <dbReference type="Rhea" id="RHEA-COMP:13257"/>
        <dbReference type="Rhea" id="RHEA-COMP:14738"/>
        <dbReference type="ChEBI" id="CHEBI:15378"/>
        <dbReference type="ChEBI" id="CHEBI:57305"/>
        <dbReference type="ChEBI" id="CHEBI:57433"/>
        <dbReference type="ChEBI" id="CHEBI:57692"/>
        <dbReference type="ChEBI" id="CHEBI:58307"/>
        <dbReference type="ChEBI" id="CHEBI:136572"/>
        <dbReference type="ChEBI" id="CHEBI:141005"/>
        <dbReference type="EC" id="1.5.8.3"/>
    </reaction>
    <physiologicalReaction direction="left-to-right" evidence="18">
        <dbReference type="Rhea" id="RHEA:19794"/>
    </physiologicalReaction>
</comment>
<keyword evidence="33" id="KW-1185">Reference proteome</keyword>
<dbReference type="FunFam" id="1.10.418.10:FF:000019">
    <property type="entry name" value="Vav guanine nucleotide exchange factor 2"/>
    <property type="match status" value="1"/>
</dbReference>
<dbReference type="SUPFAM" id="SSF103025">
    <property type="entry name" value="Folate-binding domain"/>
    <property type="match status" value="1"/>
</dbReference>
<evidence type="ECO:0000259" key="26">
    <source>
        <dbReference type="PROSITE" id="PS50001"/>
    </source>
</evidence>
<dbReference type="SMART" id="SM00109">
    <property type="entry name" value="C1"/>
    <property type="match status" value="1"/>
</dbReference>
<dbReference type="InterPro" id="IPR013977">
    <property type="entry name" value="GcvT_C"/>
</dbReference>
<dbReference type="Gene3D" id="1.10.418.10">
    <property type="entry name" value="Calponin-like domain"/>
    <property type="match status" value="1"/>
</dbReference>
<dbReference type="PANTHER" id="PTHR45818">
    <property type="entry name" value="PROTEIN VAV"/>
    <property type="match status" value="1"/>
</dbReference>
<keyword evidence="9" id="KW-0677">Repeat</keyword>
<dbReference type="SUPFAM" id="SSF50044">
    <property type="entry name" value="SH3-domain"/>
    <property type="match status" value="2"/>
</dbReference>
<dbReference type="InterPro" id="IPR035733">
    <property type="entry name" value="VAV2_SH3_1"/>
</dbReference>
<dbReference type="FunFam" id="3.50.50.60:FF:000769">
    <property type="entry name" value="Sarcosine dehydrogenase"/>
    <property type="match status" value="1"/>
</dbReference>
<dbReference type="SUPFAM" id="SSF47576">
    <property type="entry name" value="Calponin-homology domain, CH-domain"/>
    <property type="match status" value="1"/>
</dbReference>
<dbReference type="InterPro" id="IPR036872">
    <property type="entry name" value="CH_dom_sf"/>
</dbReference>
<dbReference type="PROSITE" id="PS50890">
    <property type="entry name" value="PUA"/>
    <property type="match status" value="1"/>
</dbReference>
<dbReference type="GO" id="GO:0005085">
    <property type="term" value="F:guanyl-nucleotide exchange factor activity"/>
    <property type="evidence" value="ECO:0007669"/>
    <property type="project" value="UniProtKB-KW"/>
</dbReference>
<evidence type="ECO:0000259" key="29">
    <source>
        <dbReference type="PROSITE" id="PS50010"/>
    </source>
</evidence>
<evidence type="ECO:0000256" key="1">
    <source>
        <dbReference type="ARBA" id="ARBA00001974"/>
    </source>
</evidence>
<dbReference type="EC" id="1.5.8.3" evidence="21"/>
<dbReference type="PROSITE" id="PS50081">
    <property type="entry name" value="ZF_DAG_PE_2"/>
    <property type="match status" value="1"/>
</dbReference>
<dbReference type="SUPFAM" id="SSF50729">
    <property type="entry name" value="PH domain-like"/>
    <property type="match status" value="1"/>
</dbReference>
<dbReference type="Pfam" id="PF07653">
    <property type="entry name" value="SH3_2"/>
    <property type="match status" value="1"/>
</dbReference>
<dbReference type="Pfam" id="PF00017">
    <property type="entry name" value="SH2"/>
    <property type="match status" value="1"/>
</dbReference>
<dbReference type="FunFam" id="3.30.1360.120:FF:000023">
    <property type="entry name" value="Sarcosine dehydrogenase"/>
    <property type="match status" value="1"/>
</dbReference>
<dbReference type="CDD" id="cd01223">
    <property type="entry name" value="PH_Vav"/>
    <property type="match status" value="1"/>
</dbReference>
<dbReference type="FunFam" id="3.30.60.20:FF:000015">
    <property type="entry name" value="Vav guanine nucleotide exchange factor 1"/>
    <property type="match status" value="1"/>
</dbReference>
<dbReference type="Gene3D" id="3.30.60.20">
    <property type="match status" value="1"/>
</dbReference>
<keyword evidence="11" id="KW-0274">FAD</keyword>
<gene>
    <name evidence="32" type="ORF">HGM15179_014475</name>
</gene>
<dbReference type="FunFam" id="1.20.900.10:FF:000009">
    <property type="entry name" value="Vav guanine nucleotide exchange factor 1"/>
    <property type="match status" value="1"/>
</dbReference>
<dbReference type="InterPro" id="IPR001452">
    <property type="entry name" value="SH3_domain"/>
</dbReference>
<feature type="domain" description="SH3" evidence="27">
    <location>
        <begin position="775"/>
        <end position="836"/>
    </location>
</feature>
<evidence type="ECO:0000256" key="25">
    <source>
        <dbReference type="SAM" id="Coils"/>
    </source>
</evidence>
<evidence type="ECO:0000256" key="18">
    <source>
        <dbReference type="ARBA" id="ARBA00052249"/>
    </source>
</evidence>
<evidence type="ECO:0000256" key="3">
    <source>
        <dbReference type="ARBA" id="ARBA00008609"/>
    </source>
</evidence>
<dbReference type="CDD" id="cd10406">
    <property type="entry name" value="SH2_Vav2"/>
    <property type="match status" value="1"/>
</dbReference>
<dbReference type="FunFam" id="2.40.30.110:FF:000006">
    <property type="entry name" value="Sarcosine dehydrogenase, mitochondrial"/>
    <property type="match status" value="1"/>
</dbReference>
<dbReference type="Gene3D" id="3.50.50.60">
    <property type="entry name" value="FAD/NAD(P)-binding domain"/>
    <property type="match status" value="1"/>
</dbReference>
<protein>
    <recommendedName>
        <fullName evidence="22">Sarcosine dehydrogenase, mitochondrial</fullName>
        <ecNumber evidence="21">1.5.8.3</ecNumber>
    </recommendedName>
</protein>
<dbReference type="PROSITE" id="PS50021">
    <property type="entry name" value="CH"/>
    <property type="match status" value="1"/>
</dbReference>
<dbReference type="Gene3D" id="3.30.9.10">
    <property type="entry name" value="D-Amino Acid Oxidase, subunit A, domain 2"/>
    <property type="match status" value="1"/>
</dbReference>
<evidence type="ECO:0000313" key="33">
    <source>
        <dbReference type="Proteomes" id="UP000796761"/>
    </source>
</evidence>
<dbReference type="GO" id="GO:0005759">
    <property type="term" value="C:mitochondrial matrix"/>
    <property type="evidence" value="ECO:0007669"/>
    <property type="project" value="UniProtKB-SubCell"/>
</dbReference>
<dbReference type="InterPro" id="IPR035880">
    <property type="entry name" value="VAV2_SH2"/>
</dbReference>
<accession>A0A8K1G669</accession>
<dbReference type="InterPro" id="IPR037832">
    <property type="entry name" value="PH_Vav"/>
</dbReference>
<dbReference type="CDD" id="cd11980">
    <property type="entry name" value="SH3_VAV2_1"/>
    <property type="match status" value="1"/>
</dbReference>
<dbReference type="SUPFAM" id="SSF55550">
    <property type="entry name" value="SH2 domain"/>
    <property type="match status" value="1"/>
</dbReference>
<evidence type="ECO:0000256" key="4">
    <source>
        <dbReference type="ARBA" id="ARBA00022443"/>
    </source>
</evidence>
<evidence type="ECO:0000256" key="2">
    <source>
        <dbReference type="ARBA" id="ARBA00004305"/>
    </source>
</evidence>
<name>A0A8K1G669_9PASS</name>
<dbReference type="SMART" id="SM00233">
    <property type="entry name" value="PH"/>
    <property type="match status" value="1"/>
</dbReference>
<evidence type="ECO:0000313" key="32">
    <source>
        <dbReference type="EMBL" id="TRZ12621.1"/>
    </source>
</evidence>
<dbReference type="InterPro" id="IPR002219">
    <property type="entry name" value="PKC_DAG/PE"/>
</dbReference>
<keyword evidence="15 23" id="KW-0727">SH2 domain</keyword>
<keyword evidence="12" id="KW-0862">Zinc</keyword>
<dbReference type="InterPro" id="IPR029043">
    <property type="entry name" value="GcvT/YgfZ_C"/>
</dbReference>
<evidence type="ECO:0000256" key="20">
    <source>
        <dbReference type="ARBA" id="ARBA00060644"/>
    </source>
</evidence>
<evidence type="ECO:0000259" key="27">
    <source>
        <dbReference type="PROSITE" id="PS50002"/>
    </source>
</evidence>
<dbReference type="OrthoDB" id="498204at2759"/>
<dbReference type="Pfam" id="PF01571">
    <property type="entry name" value="GCV_T"/>
    <property type="match status" value="1"/>
</dbReference>
<dbReference type="PROSITE" id="PS50003">
    <property type="entry name" value="PH_DOMAIN"/>
    <property type="match status" value="1"/>
</dbReference>
<sequence>MEEWRQCGRWLIDCKVLPPNHRVVWPSAVVFDLAQALRDGVLLCQLLHNLSPGSIDLKDINFRPQMSQFLCLKNIRTFLKVCHDKFGLRNSDLFDPFDLFDVRDFGKVRVTPELLGRDGQLGPFPSEETTENDDDVYRSLEELADEHDLGEDIYDCVPCEDEGDDIYEDIIRVEVQQPMKMGMTEDDKRNCCLLEIQETEAKYYKTLEDIEKNYMNPLRLVLTPQDMEAIFINLEDLIKVHFSFLRAIDVSMMSGGGSLAKVFLEFKERLLIYGKYCSHMEYAQNTLNHLLANREDVRQKVEECTLKVQDGKFKLQDLLVVPMQRVLKYHLLLKELLSHSSERPEKQQLKEALEAMQDLAMYINEVKRDKETLKKISEFQSSIENLQVKLEEFGRPKIDGELKVRSIVNHTKQDRYLFLFDKVVIVCKRKGYNYELKEIIELLFHKMTDDPMNNKDIKKWSYGFYLIHLQGKQGFQFFCKTEEMKRKWMEQFEMAMSNIKPEKANANHHNFQMYTFEKTTNCKACRMFLRGTFYQGYLCPKCGAGAHKECLEIIPPCKMASFFLFSLQDSLGAGPGPKMVAVQNYHGNPAPPGKPVLTFQIGDVIELLRGDPDSPWWEGRLLQTKKSGYFPSSSVKPCPVDARPPNSRPPSREIDYTAYPWFAGNMERHQTDNLLKSHVSGTYLIRERPAEAERFAISIKFNEEVKHIKVVEKDNWIHITEAKKFESLLELVEYYQSHSLKESFKQLDTTLKYPYKSRERSTSRTFTRSPVFTPRVIGTAVARYNFAARDMRELSLREGDVVKIYSRIGGDQGWWKGETNGRVEMSYLSRAWRAAAPLPAPWRSPRPFSSAAGPTAKKSVPYQKTLQEEGPGGGEPSRAPPASAQVVVVGGGSLGCQTTYHLAKMGLSGVVLLERDRLTSGTTWHTAGLLWQLRPSDVEVELLAHTRDVVSRDLPAETGLHTGWVENGGLFIASNKQRLDEYKRLMSLGKVYGVESHVLTPSQTKDLYPLMNIDDLYGTLYVPKDGTMDPAGTCSTLARAATARGATIIENCPVTGIQVRTDDFGVKRVHAVETAHGTIQTPCVVNCAGVWARALGRLAGVRVPLVAMHHAYVVTERIEGIQNMPNVRDHDASVYLRLQGDALSVGGYESNPIFWEEVSEKFAFGLFDLDWDVFMQHIEGAVNRVPVLEKTGIKSTVCGPESFTADHKPLMGEAPEVRGFFLGCGFNSAGMMLGGGCGRELAHWIIHGRPEKDMYGYDIRRFHHSLTDNNRWIRERSHESYAKNYSVVFPHDEPLAGRNVRKDPLHEELLQQGCVFQERHGWERPGWFNAGGAAPVLDYDYYGAYGRQRHGDYTYNRLLGDEYTFDFPPHHDIIKKECLTCRNALALFDMSYFGKFYLVGPEATKAADWLFSADVSKAPGSTVYTCMLNRQGGVESDLTVSRISPGAPGSPLAPAFEGDGYYLAIGGAVAQHNWSHITTVLQDMKFQCKLLDCSEELGMMSIQGPLSRVVLQEVLDTDLSNEAFPFSTHKITTAAGCQVRAMRLSFVGEMGWELHVPRADCVKVYRAVMEAGARHGIANAGYRAIDSLSIEKGYRHWHADLRPDDTPLEAGLAFTCKLKSSIPFLGREAVEAQKAKGIFRRLVCFTTEEKVPMFGLEAVWRDGKVVGHIRRADFGFAIDKTIAYGYIRDPAGGPVSLDFVKSGSYELERMGVTFPARAHTKSPFDPDNKRVKGFY</sequence>
<dbReference type="CDD" id="cd20868">
    <property type="entry name" value="C1_VAV2"/>
    <property type="match status" value="1"/>
</dbReference>
<dbReference type="PANTHER" id="PTHR45818:SF4">
    <property type="entry name" value="GUANINE NUCLEOTIDE EXCHANGE FACTOR VAV2"/>
    <property type="match status" value="1"/>
</dbReference>
<dbReference type="SMART" id="SM00252">
    <property type="entry name" value="SH2"/>
    <property type="match status" value="1"/>
</dbReference>
<evidence type="ECO:0000256" key="7">
    <source>
        <dbReference type="ARBA" id="ARBA00022658"/>
    </source>
</evidence>
<dbReference type="SMART" id="SM00325">
    <property type="entry name" value="RhoGEF"/>
    <property type="match status" value="1"/>
</dbReference>
<dbReference type="PROSITE" id="PS00741">
    <property type="entry name" value="DH_1"/>
    <property type="match status" value="1"/>
</dbReference>
<dbReference type="CDD" id="cd00160">
    <property type="entry name" value="RhoGEF"/>
    <property type="match status" value="1"/>
</dbReference>
<dbReference type="InterPro" id="IPR036860">
    <property type="entry name" value="SH2_dom_sf"/>
</dbReference>
<comment type="cofactor">
    <cofactor evidence="1">
        <name>FAD</name>
        <dbReference type="ChEBI" id="CHEBI:57692"/>
    </cofactor>
</comment>
<dbReference type="SUPFAM" id="SSF51905">
    <property type="entry name" value="FAD/NAD(P)-binding domain"/>
    <property type="match status" value="1"/>
</dbReference>
<dbReference type="Pfam" id="PF00130">
    <property type="entry name" value="C1_1"/>
    <property type="match status" value="1"/>
</dbReference>
<dbReference type="Gene3D" id="2.30.30.40">
    <property type="entry name" value="SH3 Domains"/>
    <property type="match status" value="2"/>
</dbReference>
<keyword evidence="10" id="KW-0863">Zinc-finger</keyword>